<dbReference type="InterPro" id="IPR041468">
    <property type="entry name" value="HTH_ParB/Spo0J"/>
</dbReference>
<keyword evidence="3" id="KW-0614">Plasmid</keyword>
<protein>
    <recommendedName>
        <fullName evidence="2">ParB/Spo0J HTH domain-containing protein</fullName>
    </recommendedName>
</protein>
<dbReference type="GO" id="GO:0005694">
    <property type="term" value="C:chromosome"/>
    <property type="evidence" value="ECO:0007669"/>
    <property type="project" value="TreeGrafter"/>
</dbReference>
<dbReference type="PANTHER" id="PTHR33375:SF1">
    <property type="entry name" value="CHROMOSOME-PARTITIONING PROTEIN PARB-RELATED"/>
    <property type="match status" value="1"/>
</dbReference>
<dbReference type="InterPro" id="IPR050336">
    <property type="entry name" value="Chromosome_partition/occlusion"/>
</dbReference>
<feature type="region of interest" description="Disordered" evidence="1">
    <location>
        <begin position="260"/>
        <end position="368"/>
    </location>
</feature>
<geneLocation type="plasmid" evidence="3">
    <name>pCMC57_01</name>
</geneLocation>
<dbReference type="GO" id="GO:0007059">
    <property type="term" value="P:chromosome segregation"/>
    <property type="evidence" value="ECO:0007669"/>
    <property type="project" value="TreeGrafter"/>
</dbReference>
<evidence type="ECO:0000256" key="1">
    <source>
        <dbReference type="SAM" id="MobiDB-lite"/>
    </source>
</evidence>
<evidence type="ECO:0000259" key="2">
    <source>
        <dbReference type="Pfam" id="PF17762"/>
    </source>
</evidence>
<proteinExistence type="predicted"/>
<name>A0AB33K8W3_9ACTN</name>
<evidence type="ECO:0000313" key="3">
    <source>
        <dbReference type="EMBL" id="BFP50093.1"/>
    </source>
</evidence>
<dbReference type="EMBL" id="AP035882">
    <property type="protein sequence ID" value="BFP50093.1"/>
    <property type="molecule type" value="Genomic_DNA"/>
</dbReference>
<dbReference type="AlphaFoldDB" id="A0AB33K8W3"/>
<feature type="domain" description="ParB/Spo0J HTH" evidence="2">
    <location>
        <begin position="159"/>
        <end position="232"/>
    </location>
</feature>
<dbReference type="Gene3D" id="1.10.10.2830">
    <property type="match status" value="1"/>
</dbReference>
<sequence length="403" mass="42581">MTVAEQLGAGAFGGRSALSARGRAKAEAQGQIPGYGLVRFGLEVVGLSPLNPRRDFGTEEDRTVFGEDLRRAQLAACVAVSRAAYLKLWPEHELAIDNDLNGERRPRPVEVVLLNGERRYRSGLQVGLEALDFVVRDDLAATKQTFLENLLKENIARKDFDVIERAQGVAMMVDLCAVENPAAPKQAAAARFGKDPSWVTNQLALLRLPGEIQGMLSAGVMAERHGRVLARRLKTKPGLSASALADQWAEIKAQEAAERLEKRRAGGSQLSMDKSAPGVTTASGAAAADTATRAADTDPDLSMDKSQSTATTAAVPEVAPSRPVETASDLSMDKSEGLPQPGLVPAQAEREGGTDATAGAPASAVPVDWQDTEALAGRILEELGAAKAKELAHALLEKAPVTG</sequence>
<accession>A0AB33K8W3</accession>
<feature type="compositionally biased region" description="Low complexity" evidence="1">
    <location>
        <begin position="275"/>
        <end position="294"/>
    </location>
</feature>
<gene>
    <name evidence="3" type="ORF">KCMC57_64610</name>
</gene>
<dbReference type="RefSeq" id="WP_407992331.1">
    <property type="nucleotide sequence ID" value="NZ_AP035882.1"/>
</dbReference>
<organism evidence="3">
    <name type="scientific">Kitasatospora sp. CMC57</name>
    <dbReference type="NCBI Taxonomy" id="3231513"/>
    <lineage>
        <taxon>Bacteria</taxon>
        <taxon>Bacillati</taxon>
        <taxon>Actinomycetota</taxon>
        <taxon>Actinomycetes</taxon>
        <taxon>Kitasatosporales</taxon>
        <taxon>Streptomycetaceae</taxon>
        <taxon>Kitasatospora</taxon>
    </lineage>
</organism>
<reference evidence="3" key="1">
    <citation type="submission" date="2024-07" db="EMBL/GenBank/DDBJ databases">
        <title>Complete genome sequences of cellulolytic bacteria, Kitasatospora sp. CMC57 and Streptomyces sp. CMC78, isolated from Japanese agricultural soil.</title>
        <authorList>
            <person name="Hashimoto T."/>
            <person name="Ito M."/>
            <person name="Iwamoto M."/>
            <person name="Fukahori D."/>
            <person name="Shoda T."/>
            <person name="Sakoda M."/>
            <person name="Morohoshi T."/>
            <person name="Mitsuboshi M."/>
            <person name="Nishizawa T."/>
        </authorList>
    </citation>
    <scope>NUCLEOTIDE SEQUENCE</scope>
    <source>
        <strain evidence="3">CMC57</strain>
        <plasmid evidence="3">pCMC57_01</plasmid>
    </source>
</reference>
<dbReference type="SUPFAM" id="SSF109709">
    <property type="entry name" value="KorB DNA-binding domain-like"/>
    <property type="match status" value="1"/>
</dbReference>
<dbReference type="KEGG" id="kic:KCMC57_64610"/>
<dbReference type="Pfam" id="PF17762">
    <property type="entry name" value="HTH_ParB"/>
    <property type="match status" value="1"/>
</dbReference>
<dbReference type="PANTHER" id="PTHR33375">
    <property type="entry name" value="CHROMOSOME-PARTITIONING PROTEIN PARB-RELATED"/>
    <property type="match status" value="1"/>
</dbReference>